<dbReference type="InterPro" id="IPR010982">
    <property type="entry name" value="Lambda_DNA-bd_dom_sf"/>
</dbReference>
<dbReference type="Gene3D" id="1.10.260.40">
    <property type="entry name" value="lambda repressor-like DNA-binding domains"/>
    <property type="match status" value="1"/>
</dbReference>
<reference evidence="7" key="5">
    <citation type="journal article" date="2020" name="Cell Host Microbe">
        <title>Functional and Genomic Variation between Human-Derived Isolates of Lachnospiraceae Reveals Inter- and Intra-Species Diversity.</title>
        <authorList>
            <person name="Sorbara M.T."/>
            <person name="Littmann E.R."/>
            <person name="Fontana E."/>
            <person name="Moody T.U."/>
            <person name="Kohout C.E."/>
            <person name="Gjonbalaj M."/>
            <person name="Eaton V."/>
            <person name="Seok R."/>
            <person name="Leiner I.M."/>
            <person name="Pamer E.G."/>
        </authorList>
    </citation>
    <scope>NUCLEOTIDE SEQUENCE</scope>
    <source>
        <strain evidence="7">MSK.17.79</strain>
    </source>
</reference>
<evidence type="ECO:0000313" key="7">
    <source>
        <dbReference type="EMBL" id="NSC28005.1"/>
    </source>
</evidence>
<reference evidence="14 15" key="2">
    <citation type="submission" date="2018-08" db="EMBL/GenBank/DDBJ databases">
        <title>A genome reference for cultivated species of the human gut microbiota.</title>
        <authorList>
            <person name="Zou Y."/>
            <person name="Xue W."/>
            <person name="Luo G."/>
        </authorList>
    </citation>
    <scope>NUCLEOTIDE SEQUENCE [LARGE SCALE GENOMIC DNA]</scope>
    <source>
        <strain evidence="11 16">AM30-13AC</strain>
        <strain evidence="10 17">AM42-17AT</strain>
        <strain evidence="9 15">AM48-7</strain>
        <strain evidence="8 14">TF11-15AC</strain>
    </source>
</reference>
<dbReference type="Proteomes" id="UP000286220">
    <property type="component" value="Unassembled WGS sequence"/>
</dbReference>
<name>A0A174C6Y0_9FIRM</name>
<dbReference type="OMA" id="FSHLAMC"/>
<dbReference type="EMBL" id="QSJS01000007">
    <property type="protein sequence ID" value="RHD95046.1"/>
    <property type="molecule type" value="Genomic_DNA"/>
</dbReference>
<dbReference type="PANTHER" id="PTHR30146:SF148">
    <property type="entry name" value="HTH-TYPE TRANSCRIPTIONAL REPRESSOR PURR-RELATED"/>
    <property type="match status" value="1"/>
</dbReference>
<dbReference type="EMBL" id="VSTG01000011">
    <property type="protein sequence ID" value="TYL57493.1"/>
    <property type="molecule type" value="Genomic_DNA"/>
</dbReference>
<evidence type="ECO:0000256" key="2">
    <source>
        <dbReference type="ARBA" id="ARBA00023015"/>
    </source>
</evidence>
<dbReference type="PROSITE" id="PS50932">
    <property type="entry name" value="HTH_LACI_2"/>
    <property type="match status" value="1"/>
</dbReference>
<evidence type="ECO:0000256" key="1">
    <source>
        <dbReference type="ARBA" id="ARBA00022491"/>
    </source>
</evidence>
<dbReference type="InterPro" id="IPR028082">
    <property type="entry name" value="Peripla_BP_I"/>
</dbReference>
<keyword evidence="1" id="KW-0678">Repressor</keyword>
<evidence type="ECO:0000313" key="13">
    <source>
        <dbReference type="Proteomes" id="UP000095384"/>
    </source>
</evidence>
<evidence type="ECO:0000313" key="11">
    <source>
        <dbReference type="EMBL" id="RHD95046.1"/>
    </source>
</evidence>
<dbReference type="EMBL" id="QSEN01000035">
    <property type="protein sequence ID" value="RGZ73932.1"/>
    <property type="molecule type" value="Genomic_DNA"/>
</dbReference>
<evidence type="ECO:0000313" key="9">
    <source>
        <dbReference type="EMBL" id="RGZ73932.1"/>
    </source>
</evidence>
<evidence type="ECO:0000313" key="16">
    <source>
        <dbReference type="Proteomes" id="UP000284835"/>
    </source>
</evidence>
<evidence type="ECO:0000259" key="5">
    <source>
        <dbReference type="PROSITE" id="PS50932"/>
    </source>
</evidence>
<dbReference type="Proteomes" id="UP000284835">
    <property type="component" value="Unassembled WGS sequence"/>
</dbReference>
<evidence type="ECO:0000256" key="3">
    <source>
        <dbReference type="ARBA" id="ARBA00023125"/>
    </source>
</evidence>
<dbReference type="Proteomes" id="UP001193670">
    <property type="component" value="Unassembled WGS sequence"/>
</dbReference>
<dbReference type="InterPro" id="IPR046335">
    <property type="entry name" value="LacI/GalR-like_sensor"/>
</dbReference>
<dbReference type="CDD" id="cd01392">
    <property type="entry name" value="HTH_LacI"/>
    <property type="match status" value="1"/>
</dbReference>
<evidence type="ECO:0000313" key="6">
    <source>
        <dbReference type="EMBL" id="CUO07635.1"/>
    </source>
</evidence>
<protein>
    <submittedName>
        <fullName evidence="6">HTH-type transcriptional repressor CytR</fullName>
    </submittedName>
    <submittedName>
        <fullName evidence="7">LacI family transcriptional regulator</fullName>
    </submittedName>
</protein>
<dbReference type="PANTHER" id="PTHR30146">
    <property type="entry name" value="LACI-RELATED TRANSCRIPTIONAL REPRESSOR"/>
    <property type="match status" value="1"/>
</dbReference>
<dbReference type="EMBL" id="JAAILW010000025">
    <property type="protein sequence ID" value="NSC28005.1"/>
    <property type="molecule type" value="Genomic_DNA"/>
</dbReference>
<dbReference type="SMART" id="SM00354">
    <property type="entry name" value="HTH_LACI"/>
    <property type="match status" value="1"/>
</dbReference>
<keyword evidence="4" id="KW-0804">Transcription</keyword>
<evidence type="ECO:0000313" key="8">
    <source>
        <dbReference type="EMBL" id="RGK42373.1"/>
    </source>
</evidence>
<dbReference type="Proteomes" id="UP000261052">
    <property type="component" value="Unassembled WGS sequence"/>
</dbReference>
<feature type="domain" description="HTH lacI-type" evidence="5">
    <location>
        <begin position="4"/>
        <end position="47"/>
    </location>
</feature>
<proteinExistence type="predicted"/>
<reference evidence="6 13" key="1">
    <citation type="submission" date="2015-09" db="EMBL/GenBank/DDBJ databases">
        <authorList>
            <consortium name="Pathogen Informatics"/>
        </authorList>
    </citation>
    <scope>NUCLEOTIDE SEQUENCE [LARGE SCALE GENOMIC DNA]</scope>
    <source>
        <strain evidence="6 13">2789STDY5608860</strain>
    </source>
</reference>
<dbReference type="EMBL" id="CYYW01000009">
    <property type="protein sequence ID" value="CUO07635.1"/>
    <property type="molecule type" value="Genomic_DNA"/>
</dbReference>
<reference evidence="12 18" key="3">
    <citation type="submission" date="2019-08" db="EMBL/GenBank/DDBJ databases">
        <authorList>
            <person name="Duncan S."/>
            <person name="Walker A."/>
        </authorList>
    </citation>
    <scope>NUCLEOTIDE SEQUENCE [LARGE SCALE GENOMIC DNA]</scope>
    <source>
        <strain evidence="12 18">L2-21</strain>
    </source>
</reference>
<keyword evidence="2" id="KW-0805">Transcription regulation</keyword>
<sequence>MKCTIQNIADHLGLSRNTVSKALKNSSEVSENTRNLVIKTASKLGYKNATFATPVIPASETGSNGTILFLTRTYASDSEFWTTVLRGIESILSNANYHLAISIMSDSDLKQLNFPQTISDSSIKGIILVEICDKVVCDALSQFNLPIVSVDMPNVPFEELNGIDVVTMESKKNLKKIINQLIEKGAESFGFVGDLYSPNVSRGFQERYNALSECLAEHQLPLNQKNCLLHQTPEDFRNFQTTVNNLQAMISLPDVFICGNDWTAIQLIYALQFLGFQIPKDICVVGFDNIPAASRISPSLTTISTPQKYLGIAAARQILERIQHPNCPHVFCQYETELIIRNSTNITSF</sequence>
<organism evidence="6 13">
    <name type="scientific">Agathobacter rectalis</name>
    <dbReference type="NCBI Taxonomy" id="39491"/>
    <lineage>
        <taxon>Bacteria</taxon>
        <taxon>Bacillati</taxon>
        <taxon>Bacillota</taxon>
        <taxon>Clostridia</taxon>
        <taxon>Lachnospirales</taxon>
        <taxon>Lachnospiraceae</taxon>
        <taxon>Agathobacter</taxon>
    </lineage>
</organism>
<keyword evidence="3" id="KW-0238">DNA-binding</keyword>
<accession>A0A174C6Y0</accession>
<dbReference type="EMBL" id="QSQP01000011">
    <property type="protein sequence ID" value="RGK42373.1"/>
    <property type="molecule type" value="Genomic_DNA"/>
</dbReference>
<evidence type="ECO:0000256" key="4">
    <source>
        <dbReference type="ARBA" id="ARBA00023163"/>
    </source>
</evidence>
<dbReference type="Gene3D" id="3.40.50.2300">
    <property type="match status" value="2"/>
</dbReference>
<evidence type="ECO:0000313" key="18">
    <source>
        <dbReference type="Proteomes" id="UP000324325"/>
    </source>
</evidence>
<dbReference type="SUPFAM" id="SSF47413">
    <property type="entry name" value="lambda repressor-like DNA-binding domains"/>
    <property type="match status" value="1"/>
</dbReference>
<evidence type="ECO:0000313" key="15">
    <source>
        <dbReference type="Proteomes" id="UP000283431"/>
    </source>
</evidence>
<dbReference type="Pfam" id="PF00356">
    <property type="entry name" value="LacI"/>
    <property type="match status" value="1"/>
</dbReference>
<gene>
    <name evidence="6" type="primary">cytR_2</name>
    <name evidence="11" type="ORF">DW775_07065</name>
    <name evidence="10" type="ORF">DW912_04920</name>
    <name evidence="9" type="ORF">DW975_13700</name>
    <name evidence="8" type="ORF">DXD13_10160</name>
    <name evidence="6" type="ORF">ERS852417_01532</name>
    <name evidence="12" type="ORF">FYL37_09260</name>
    <name evidence="7" type="ORF">G4319_11785</name>
</gene>
<reference evidence="7" key="6">
    <citation type="submission" date="2020-02" db="EMBL/GenBank/DDBJ databases">
        <authorList>
            <person name="Littmann E."/>
            <person name="Sorbara M."/>
        </authorList>
    </citation>
    <scope>NUCLEOTIDE SEQUENCE</scope>
    <source>
        <strain evidence="7">MSK.17.79</strain>
    </source>
</reference>
<evidence type="ECO:0000313" key="14">
    <source>
        <dbReference type="Proteomes" id="UP000261052"/>
    </source>
</evidence>
<dbReference type="Proteomes" id="UP000095384">
    <property type="component" value="Unassembled WGS sequence"/>
</dbReference>
<dbReference type="GO" id="GO:0003700">
    <property type="term" value="F:DNA-binding transcription factor activity"/>
    <property type="evidence" value="ECO:0007669"/>
    <property type="project" value="TreeGrafter"/>
</dbReference>
<reference evidence="12 18" key="4">
    <citation type="submission" date="2019-09" db="EMBL/GenBank/DDBJ databases">
        <title>Strain-level analysis of Eubacterium rectale using genomes from metagenomes.</title>
        <authorList>
            <person name="Karcher N."/>
            <person name="Segata N."/>
        </authorList>
    </citation>
    <scope>NUCLEOTIDE SEQUENCE [LARGE SCALE GENOMIC DNA]</scope>
    <source>
        <strain evidence="12 18">L2-21</strain>
    </source>
</reference>
<dbReference type="EMBL" id="QSFZ01000004">
    <property type="protein sequence ID" value="RHA93016.1"/>
    <property type="molecule type" value="Genomic_DNA"/>
</dbReference>
<dbReference type="RefSeq" id="WP_012741205.1">
    <property type="nucleotide sequence ID" value="NZ_CP092643.1"/>
</dbReference>
<dbReference type="Pfam" id="PF13377">
    <property type="entry name" value="Peripla_BP_3"/>
    <property type="match status" value="1"/>
</dbReference>
<dbReference type="Proteomes" id="UP000324325">
    <property type="component" value="Unassembled WGS sequence"/>
</dbReference>
<dbReference type="SUPFAM" id="SSF53822">
    <property type="entry name" value="Periplasmic binding protein-like I"/>
    <property type="match status" value="1"/>
</dbReference>
<dbReference type="AlphaFoldDB" id="A0A174C6Y0"/>
<evidence type="ECO:0000313" key="12">
    <source>
        <dbReference type="EMBL" id="TYL57493.1"/>
    </source>
</evidence>
<dbReference type="Proteomes" id="UP000283431">
    <property type="component" value="Unassembled WGS sequence"/>
</dbReference>
<dbReference type="GO" id="GO:0000976">
    <property type="term" value="F:transcription cis-regulatory region binding"/>
    <property type="evidence" value="ECO:0007669"/>
    <property type="project" value="TreeGrafter"/>
</dbReference>
<evidence type="ECO:0000313" key="10">
    <source>
        <dbReference type="EMBL" id="RHA93016.1"/>
    </source>
</evidence>
<dbReference type="GeneID" id="86987202"/>
<dbReference type="InterPro" id="IPR000843">
    <property type="entry name" value="HTH_LacI"/>
</dbReference>
<evidence type="ECO:0000313" key="17">
    <source>
        <dbReference type="Proteomes" id="UP000286220"/>
    </source>
</evidence>